<dbReference type="Gramene" id="ONI25246">
    <property type="protein sequence ID" value="ONI25246"/>
    <property type="gene ID" value="PRUPE_2G291600"/>
</dbReference>
<protein>
    <recommendedName>
        <fullName evidence="1">F-box protein At5g52880-like ARM repeats region domain-containing protein</fullName>
    </recommendedName>
</protein>
<gene>
    <name evidence="2" type="ORF">PRUPE_2G291600</name>
</gene>
<name>A0A251QN80_PRUPE</name>
<dbReference type="Pfam" id="PF24104">
    <property type="entry name" value="At5g52880_ARM"/>
    <property type="match status" value="1"/>
</dbReference>
<dbReference type="STRING" id="3760.A0A251QN80"/>
<evidence type="ECO:0000313" key="3">
    <source>
        <dbReference type="Proteomes" id="UP000006882"/>
    </source>
</evidence>
<dbReference type="Proteomes" id="UP000006882">
    <property type="component" value="Chromosome G2"/>
</dbReference>
<proteinExistence type="predicted"/>
<dbReference type="InterPro" id="IPR057039">
    <property type="entry name" value="At5g52880_ARM"/>
</dbReference>
<dbReference type="PANTHER" id="PTHR47744:SF1">
    <property type="entry name" value="OS05G0526300 PROTEIN"/>
    <property type="match status" value="1"/>
</dbReference>
<reference evidence="2 3" key="1">
    <citation type="journal article" date="2013" name="Nat. Genet.">
        <title>The high-quality draft genome of peach (Prunus persica) identifies unique patterns of genetic diversity, domestication and genome evolution.</title>
        <authorList>
            <consortium name="International Peach Genome Initiative"/>
            <person name="Verde I."/>
            <person name="Abbott A.G."/>
            <person name="Scalabrin S."/>
            <person name="Jung S."/>
            <person name="Shu S."/>
            <person name="Marroni F."/>
            <person name="Zhebentyayeva T."/>
            <person name="Dettori M.T."/>
            <person name="Grimwood J."/>
            <person name="Cattonaro F."/>
            <person name="Zuccolo A."/>
            <person name="Rossini L."/>
            <person name="Jenkins J."/>
            <person name="Vendramin E."/>
            <person name="Meisel L.A."/>
            <person name="Decroocq V."/>
            <person name="Sosinski B."/>
            <person name="Prochnik S."/>
            <person name="Mitros T."/>
            <person name="Policriti A."/>
            <person name="Cipriani G."/>
            <person name="Dondini L."/>
            <person name="Ficklin S."/>
            <person name="Goodstein D.M."/>
            <person name="Xuan P."/>
            <person name="Del Fabbro C."/>
            <person name="Aramini V."/>
            <person name="Copetti D."/>
            <person name="Gonzalez S."/>
            <person name="Horner D.S."/>
            <person name="Falchi R."/>
            <person name="Lucas S."/>
            <person name="Mica E."/>
            <person name="Maldonado J."/>
            <person name="Lazzari B."/>
            <person name="Bielenberg D."/>
            <person name="Pirona R."/>
            <person name="Miculan M."/>
            <person name="Barakat A."/>
            <person name="Testolin R."/>
            <person name="Stella A."/>
            <person name="Tartarini S."/>
            <person name="Tonutti P."/>
            <person name="Arus P."/>
            <person name="Orellana A."/>
            <person name="Wells C."/>
            <person name="Main D."/>
            <person name="Vizzotto G."/>
            <person name="Silva H."/>
            <person name="Salamini F."/>
            <person name="Schmutz J."/>
            <person name="Morgante M."/>
            <person name="Rokhsar D.S."/>
        </authorList>
    </citation>
    <scope>NUCLEOTIDE SEQUENCE [LARGE SCALE GENOMIC DNA]</scope>
    <source>
        <strain evidence="3">cv. Nemared</strain>
    </source>
</reference>
<keyword evidence="3" id="KW-1185">Reference proteome</keyword>
<evidence type="ECO:0000313" key="2">
    <source>
        <dbReference type="EMBL" id="ONI25246.1"/>
    </source>
</evidence>
<sequence length="78" mass="9224">MSKPLERYQKLGLKESLPRIHRYPLACKKLSLILRGAYKKIPKNLQSLIFQDTLTAFRLLPEYAFSRISDFINSFFLF</sequence>
<dbReference type="PANTHER" id="PTHR47744">
    <property type="entry name" value="OS05G0526300 PROTEIN"/>
    <property type="match status" value="1"/>
</dbReference>
<evidence type="ECO:0000259" key="1">
    <source>
        <dbReference type="Pfam" id="PF24104"/>
    </source>
</evidence>
<dbReference type="EMBL" id="CM007652">
    <property type="protein sequence ID" value="ONI25246.1"/>
    <property type="molecule type" value="Genomic_DNA"/>
</dbReference>
<dbReference type="AlphaFoldDB" id="A0A251QN80"/>
<accession>A0A251QN80</accession>
<organism evidence="2 3">
    <name type="scientific">Prunus persica</name>
    <name type="common">Peach</name>
    <name type="synonym">Amygdalus persica</name>
    <dbReference type="NCBI Taxonomy" id="3760"/>
    <lineage>
        <taxon>Eukaryota</taxon>
        <taxon>Viridiplantae</taxon>
        <taxon>Streptophyta</taxon>
        <taxon>Embryophyta</taxon>
        <taxon>Tracheophyta</taxon>
        <taxon>Spermatophyta</taxon>
        <taxon>Magnoliopsida</taxon>
        <taxon>eudicotyledons</taxon>
        <taxon>Gunneridae</taxon>
        <taxon>Pentapetalae</taxon>
        <taxon>rosids</taxon>
        <taxon>fabids</taxon>
        <taxon>Rosales</taxon>
        <taxon>Rosaceae</taxon>
        <taxon>Amygdaloideae</taxon>
        <taxon>Amygdaleae</taxon>
        <taxon>Prunus</taxon>
    </lineage>
</organism>
<feature type="domain" description="F-box protein At5g52880-like ARM repeats region" evidence="1">
    <location>
        <begin position="6"/>
        <end position="67"/>
    </location>
</feature>